<dbReference type="EMBL" id="FCOR01000003">
    <property type="protein sequence ID" value="CVK15712.1"/>
    <property type="molecule type" value="Genomic_DNA"/>
</dbReference>
<keyword evidence="4" id="KW-1185">Reference proteome</keyword>
<dbReference type="PANTHER" id="PTHR45871:SF1">
    <property type="entry name" value="PHOSPHATIDYLINOSITOL N-ACETYLGLUCOSAMINYLTRANSFERASE SUBUNIT A"/>
    <property type="match status" value="1"/>
</dbReference>
<reference evidence="3 4" key="1">
    <citation type="submission" date="2016-01" db="EMBL/GenBank/DDBJ databases">
        <authorList>
            <person name="McClelland M."/>
            <person name="Jain A."/>
            <person name="Saraogi P."/>
            <person name="Mendelson R."/>
            <person name="Westerman R."/>
            <person name="SanMiguel P."/>
            <person name="Csonka L."/>
        </authorList>
    </citation>
    <scope>NUCLEOTIDE SEQUENCE [LARGE SCALE GENOMIC DNA]</scope>
    <source>
        <strain evidence="3 4">R-53146</strain>
    </source>
</reference>
<evidence type="ECO:0000259" key="1">
    <source>
        <dbReference type="Pfam" id="PF00534"/>
    </source>
</evidence>
<evidence type="ECO:0000313" key="4">
    <source>
        <dbReference type="Proteomes" id="UP000182761"/>
    </source>
</evidence>
<dbReference type="Gene3D" id="3.40.50.2000">
    <property type="entry name" value="Glycogen Phosphorylase B"/>
    <property type="match status" value="2"/>
</dbReference>
<keyword evidence="3" id="KW-0808">Transferase</keyword>
<name>A0A0X3AMW4_9FLAO</name>
<dbReference type="PANTHER" id="PTHR45871">
    <property type="entry name" value="N-ACETYLGLUCOSAMINYL-PHOSPHATIDYLINOSITOL BIOSYNTHETIC PROTEIN"/>
    <property type="match status" value="1"/>
</dbReference>
<dbReference type="InterPro" id="IPR028098">
    <property type="entry name" value="Glyco_trans_4-like_N"/>
</dbReference>
<proteinExistence type="predicted"/>
<feature type="domain" description="Glycosyltransferase subfamily 4-like N-terminal" evidence="2">
    <location>
        <begin position="83"/>
        <end position="178"/>
    </location>
</feature>
<evidence type="ECO:0000259" key="2">
    <source>
        <dbReference type="Pfam" id="PF13579"/>
    </source>
</evidence>
<accession>A0A0X3AMW4</accession>
<evidence type="ECO:0000313" key="3">
    <source>
        <dbReference type="EMBL" id="CVK15712.1"/>
    </source>
</evidence>
<dbReference type="InterPro" id="IPR001296">
    <property type="entry name" value="Glyco_trans_1"/>
</dbReference>
<dbReference type="Pfam" id="PF13579">
    <property type="entry name" value="Glyco_trans_4_4"/>
    <property type="match status" value="1"/>
</dbReference>
<organism evidence="3 4">
    <name type="scientific">Apibacter mensalis</name>
    <dbReference type="NCBI Taxonomy" id="1586267"/>
    <lineage>
        <taxon>Bacteria</taxon>
        <taxon>Pseudomonadati</taxon>
        <taxon>Bacteroidota</taxon>
        <taxon>Flavobacteriia</taxon>
        <taxon>Flavobacteriales</taxon>
        <taxon>Weeksellaceae</taxon>
        <taxon>Apibacter</taxon>
    </lineage>
</organism>
<dbReference type="Proteomes" id="UP000182761">
    <property type="component" value="Unassembled WGS sequence"/>
</dbReference>
<dbReference type="GO" id="GO:0016757">
    <property type="term" value="F:glycosyltransferase activity"/>
    <property type="evidence" value="ECO:0007669"/>
    <property type="project" value="InterPro"/>
</dbReference>
<protein>
    <submittedName>
        <fullName evidence="3">Glycosyltransferase involved in cell wall bisynthesis</fullName>
    </submittedName>
</protein>
<dbReference type="STRING" id="1586267.GCA_001418685_00544"/>
<dbReference type="SUPFAM" id="SSF53756">
    <property type="entry name" value="UDP-Glycosyltransferase/glycogen phosphorylase"/>
    <property type="match status" value="1"/>
</dbReference>
<dbReference type="OrthoDB" id="9795068at2"/>
<feature type="domain" description="Glycosyl transferase family 1" evidence="1">
    <location>
        <begin position="191"/>
        <end position="344"/>
    </location>
</feature>
<dbReference type="AlphaFoldDB" id="A0A0X3AMW4"/>
<gene>
    <name evidence="3" type="ORF">Ga0061079_10322</name>
</gene>
<sequence length="379" mass="43925">MMRQKLHILFLPYWFPSKKNPKNGNFILRHAQAIATLHKVSILFIERDEKLKNEFELIADRENNLFILRIYYRGSPCKLFNTWKKCKAYSKGFQLIEEKVDLIHIHVLHYYAILACYFKLKKNINFVVTEHWSRWITKDLSLSRRFYNIIMKLICSQASYIIPVSTDLGINMRKKGIKGNFISIPNVVNTEVFKPSSKKSKKNVFLHISNLVNENKNIIGILNVTKRLVDSGYRFTLKIGGDGDNSMIKEFIKNNRLENYIFTFGALSEVEVSNKMKNADAFVMFSNKESQPCVINEAFSCGLPVISTNVGGISELFPSKFGILIEKGNENQLYEAMERCIKGTIEFAEADVMHQFSKKNFSIKNVAKKFDRVYTHVMH</sequence>
<dbReference type="Pfam" id="PF00534">
    <property type="entry name" value="Glycos_transf_1"/>
    <property type="match status" value="1"/>
</dbReference>